<evidence type="ECO:0000313" key="7">
    <source>
        <dbReference type="Proteomes" id="UP000582837"/>
    </source>
</evidence>
<sequence>MQTPVFMPVGTQATVKTLTPEEVEGLGAQIILGNTYHLYLRPGHELVRELGGLHGFQGWKKPILTDSGGFQVFSLSDINTIEEEGVTFQSHIDGSRHLFTPERVMEIERALGADIIMAFDQCPPGQSSREVATQAYERTLRWLERCRTRFAQLPAEDPQGPVQTLFPIVQGGIYPDLRRESLQATVDAGDWDGIAIGGLSVGEPKPTMYAMLEALQPELPERLPRYLMGVGYPDDLLEAIGRGVDMFDCVAPTRNGRNGAVWIAGEGQVNIKQQRFRADAGPLDPDCDCYTCRTYTRAYLRHLFVAGEGLCMRLLSIHNLRFLVRLADTARERIAAGDFTSWSAAWLARFHAGRAARG</sequence>
<comment type="similarity">
    <text evidence="4">Belongs to the queuine tRNA-ribosyltransferase family.</text>
</comment>
<dbReference type="Pfam" id="PF01702">
    <property type="entry name" value="TGT"/>
    <property type="match status" value="1"/>
</dbReference>
<keyword evidence="4" id="KW-0671">Queuosine biosynthesis</keyword>
<feature type="binding site" evidence="4">
    <location>
        <position position="287"/>
    </location>
    <ligand>
        <name>Zn(2+)</name>
        <dbReference type="ChEBI" id="CHEBI:29105"/>
    </ligand>
</feature>
<keyword evidence="4" id="KW-0479">Metal-binding</keyword>
<comment type="subunit">
    <text evidence="4">Homodimer. Within each dimer, one monomer is responsible for RNA recognition and catalysis, while the other monomer binds to the replacement base PreQ1.</text>
</comment>
<proteinExistence type="inferred from homology"/>
<organism evidence="6 7">
    <name type="scientific">Longimicrobium terrae</name>
    <dbReference type="NCBI Taxonomy" id="1639882"/>
    <lineage>
        <taxon>Bacteria</taxon>
        <taxon>Pseudomonadati</taxon>
        <taxon>Gemmatimonadota</taxon>
        <taxon>Longimicrobiia</taxon>
        <taxon>Longimicrobiales</taxon>
        <taxon>Longimicrobiaceae</taxon>
        <taxon>Longimicrobium</taxon>
    </lineage>
</organism>
<dbReference type="GO" id="GO:0008616">
    <property type="term" value="P:tRNA queuosine(34) biosynthetic process"/>
    <property type="evidence" value="ECO:0007669"/>
    <property type="project" value="UniProtKB-UniRule"/>
</dbReference>
<keyword evidence="7" id="KW-1185">Reference proteome</keyword>
<dbReference type="SUPFAM" id="SSF51713">
    <property type="entry name" value="tRNA-guanine transglycosylase"/>
    <property type="match status" value="1"/>
</dbReference>
<feature type="active site" description="Proton acceptor" evidence="4">
    <location>
        <position position="66"/>
    </location>
</feature>
<dbReference type="Proteomes" id="UP000582837">
    <property type="component" value="Unassembled WGS sequence"/>
</dbReference>
<dbReference type="InterPro" id="IPR050076">
    <property type="entry name" value="ArchSynthase1/Queuine_TRR"/>
</dbReference>
<gene>
    <name evidence="4" type="primary">tgt</name>
    <name evidence="6" type="ORF">HNQ61_004082</name>
</gene>
<feature type="region of interest" description="RNA binding" evidence="4">
    <location>
        <begin position="229"/>
        <end position="235"/>
    </location>
</feature>
<dbReference type="PANTHER" id="PTHR46499:SF1">
    <property type="entry name" value="QUEUINE TRNA-RIBOSYLTRANSFERASE"/>
    <property type="match status" value="1"/>
</dbReference>
<evidence type="ECO:0000259" key="5">
    <source>
        <dbReference type="Pfam" id="PF01702"/>
    </source>
</evidence>
<name>A0A841H342_9BACT</name>
<dbReference type="AlphaFoldDB" id="A0A841H342"/>
<feature type="binding site" evidence="4">
    <location>
        <position position="318"/>
    </location>
    <ligand>
        <name>Zn(2+)</name>
        <dbReference type="ChEBI" id="CHEBI:29105"/>
    </ligand>
</feature>
<dbReference type="InterPro" id="IPR002616">
    <property type="entry name" value="tRNA_ribo_trans-like"/>
</dbReference>
<comment type="catalytic activity">
    <reaction evidence="4">
        <text>7-aminomethyl-7-carbaguanine + guanosine(34) in tRNA = 7-aminomethyl-7-carbaguanosine(34) in tRNA + guanine</text>
        <dbReference type="Rhea" id="RHEA:24104"/>
        <dbReference type="Rhea" id="RHEA-COMP:10341"/>
        <dbReference type="Rhea" id="RHEA-COMP:10342"/>
        <dbReference type="ChEBI" id="CHEBI:16235"/>
        <dbReference type="ChEBI" id="CHEBI:58703"/>
        <dbReference type="ChEBI" id="CHEBI:74269"/>
        <dbReference type="ChEBI" id="CHEBI:82833"/>
        <dbReference type="EC" id="2.4.2.29"/>
    </reaction>
</comment>
<keyword evidence="3 4" id="KW-0819">tRNA processing</keyword>
<comment type="pathway">
    <text evidence="4">tRNA modification; tRNA-queuosine biosynthesis.</text>
</comment>
<comment type="caution">
    <text evidence="6">The sequence shown here is derived from an EMBL/GenBank/DDBJ whole genome shotgun (WGS) entry which is preliminary data.</text>
</comment>
<evidence type="ECO:0000313" key="6">
    <source>
        <dbReference type="EMBL" id="MBB6072420.1"/>
    </source>
</evidence>
<feature type="region of interest" description="RNA binding; important for wobble base 34 recognition" evidence="4">
    <location>
        <begin position="253"/>
        <end position="257"/>
    </location>
</feature>
<dbReference type="InterPro" id="IPR004803">
    <property type="entry name" value="TGT"/>
</dbReference>
<dbReference type="GO" id="GO:0008479">
    <property type="term" value="F:tRNA-guanosine(34) queuine transglycosylase activity"/>
    <property type="evidence" value="ECO:0007669"/>
    <property type="project" value="UniProtKB-UniRule"/>
</dbReference>
<evidence type="ECO:0000256" key="1">
    <source>
        <dbReference type="ARBA" id="ARBA00022676"/>
    </source>
</evidence>
<evidence type="ECO:0000256" key="2">
    <source>
        <dbReference type="ARBA" id="ARBA00022679"/>
    </source>
</evidence>
<comment type="cofactor">
    <cofactor evidence="4">
        <name>Zn(2+)</name>
        <dbReference type="ChEBI" id="CHEBI:29105"/>
    </cofactor>
    <text evidence="4">Binds 1 zinc ion per subunit.</text>
</comment>
<dbReference type="PANTHER" id="PTHR46499">
    <property type="entry name" value="QUEUINE TRNA-RIBOSYLTRANSFERASE"/>
    <property type="match status" value="1"/>
</dbReference>
<dbReference type="InterPro" id="IPR036511">
    <property type="entry name" value="TGT-like_sf"/>
</dbReference>
<feature type="binding site" evidence="4">
    <location>
        <begin position="66"/>
        <end position="70"/>
    </location>
    <ligand>
        <name>substrate</name>
    </ligand>
</feature>
<keyword evidence="1 4" id="KW-0328">Glycosyltransferase</keyword>
<reference evidence="6 7" key="1">
    <citation type="submission" date="2020-08" db="EMBL/GenBank/DDBJ databases">
        <title>Genomic Encyclopedia of Type Strains, Phase IV (KMG-IV): sequencing the most valuable type-strain genomes for metagenomic binning, comparative biology and taxonomic classification.</title>
        <authorList>
            <person name="Goeker M."/>
        </authorList>
    </citation>
    <scope>NUCLEOTIDE SEQUENCE [LARGE SCALE GENOMIC DNA]</scope>
    <source>
        <strain evidence="6 7">DSM 29007</strain>
    </source>
</reference>
<feature type="binding site" evidence="4">
    <location>
        <position position="170"/>
    </location>
    <ligand>
        <name>substrate</name>
    </ligand>
</feature>
<comment type="function">
    <text evidence="4">Catalyzes the base-exchange of a guanine (G) residue with the queuine precursor 7-aminomethyl-7-deazaguanine (PreQ1) at position 34 (anticodon wobble position) in tRNAs with GU(N) anticodons (tRNA-Asp, -Asn, -His and -Tyr). Catalysis occurs through a double-displacement mechanism. The nucleophile active site attacks the C1' of nucleotide 34 to detach the guanine base from the RNA, forming a covalent enzyme-RNA intermediate. The proton acceptor active site deprotonates the incoming PreQ1, allowing a nucleophilic attack on the C1' of the ribose to form the product. After dissociation, two additional enzymatic reactions on the tRNA convert PreQ1 to queuine (Q), resulting in the hypermodified nucleoside queuosine (7-(((4,5-cis-dihydroxy-2-cyclopenten-1-yl)amino)methyl)-7-deazaguanosine).</text>
</comment>
<dbReference type="GO" id="GO:0046872">
    <property type="term" value="F:metal ion binding"/>
    <property type="evidence" value="ECO:0007669"/>
    <property type="project" value="UniProtKB-KW"/>
</dbReference>
<evidence type="ECO:0000256" key="3">
    <source>
        <dbReference type="ARBA" id="ARBA00022694"/>
    </source>
</evidence>
<dbReference type="EC" id="2.4.2.29" evidence="4"/>
<feature type="binding site" evidence="4">
    <location>
        <position position="198"/>
    </location>
    <ligand>
        <name>substrate</name>
    </ligand>
</feature>
<dbReference type="EMBL" id="JACHIA010000015">
    <property type="protein sequence ID" value="MBB6072420.1"/>
    <property type="molecule type" value="Genomic_DNA"/>
</dbReference>
<protein>
    <recommendedName>
        <fullName evidence="4">Queuine tRNA-ribosyltransferase</fullName>
        <ecNumber evidence="4">2.4.2.29</ecNumber>
    </recommendedName>
    <alternativeName>
        <fullName evidence="4">Guanine insertion enzyme</fullName>
    </alternativeName>
    <alternativeName>
        <fullName evidence="4">tRNA-guanine transglycosylase</fullName>
    </alternativeName>
</protein>
<dbReference type="UniPathway" id="UPA00392"/>
<feature type="binding site" evidence="4">
    <location>
        <position position="120"/>
    </location>
    <ligand>
        <name>substrate</name>
    </ligand>
</feature>
<keyword evidence="2 4" id="KW-0808">Transferase</keyword>
<evidence type="ECO:0000256" key="4">
    <source>
        <dbReference type="HAMAP-Rule" id="MF_00168"/>
    </source>
</evidence>
<dbReference type="NCBIfam" id="TIGR00449">
    <property type="entry name" value="tgt_general"/>
    <property type="match status" value="1"/>
</dbReference>
<dbReference type="Gene3D" id="3.20.20.105">
    <property type="entry name" value="Queuine tRNA-ribosyltransferase-like"/>
    <property type="match status" value="1"/>
</dbReference>
<dbReference type="NCBIfam" id="TIGR00430">
    <property type="entry name" value="Q_tRNA_tgt"/>
    <property type="match status" value="1"/>
</dbReference>
<keyword evidence="4" id="KW-0862">Zinc</keyword>
<accession>A0A841H342</accession>
<feature type="active site" description="Nucleophile" evidence="4">
    <location>
        <position position="248"/>
    </location>
</feature>
<feature type="binding site" evidence="4">
    <location>
        <position position="289"/>
    </location>
    <ligand>
        <name>Zn(2+)</name>
        <dbReference type="ChEBI" id="CHEBI:29105"/>
    </ligand>
</feature>
<feature type="binding site" evidence="4">
    <location>
        <position position="292"/>
    </location>
    <ligand>
        <name>Zn(2+)</name>
        <dbReference type="ChEBI" id="CHEBI:29105"/>
    </ligand>
</feature>
<feature type="domain" description="tRNA-guanine(15) transglycosylase-like" evidence="5">
    <location>
        <begin position="1"/>
        <end position="350"/>
    </location>
</feature>
<dbReference type="GO" id="GO:0005829">
    <property type="term" value="C:cytosol"/>
    <property type="evidence" value="ECO:0007669"/>
    <property type="project" value="TreeGrafter"/>
</dbReference>
<dbReference type="HAMAP" id="MF_00168">
    <property type="entry name" value="Q_tRNA_Tgt"/>
    <property type="match status" value="1"/>
</dbReference>